<evidence type="ECO:0000256" key="2">
    <source>
        <dbReference type="SAM" id="MobiDB-lite"/>
    </source>
</evidence>
<feature type="coiled-coil region" evidence="1">
    <location>
        <begin position="143"/>
        <end position="170"/>
    </location>
</feature>
<comment type="caution">
    <text evidence="3">The sequence shown here is derived from an EMBL/GenBank/DDBJ whole genome shotgun (WGS) entry which is preliminary data.</text>
</comment>
<name>A0ABR3EL64_9AGAR</name>
<proteinExistence type="predicted"/>
<evidence type="ECO:0000256" key="1">
    <source>
        <dbReference type="SAM" id="Coils"/>
    </source>
</evidence>
<accession>A0ABR3EL64</accession>
<dbReference type="Proteomes" id="UP001465976">
    <property type="component" value="Unassembled WGS sequence"/>
</dbReference>
<protein>
    <submittedName>
        <fullName evidence="3">Uncharacterized protein</fullName>
    </submittedName>
</protein>
<keyword evidence="4" id="KW-1185">Reference proteome</keyword>
<feature type="region of interest" description="Disordered" evidence="2">
    <location>
        <begin position="1"/>
        <end position="70"/>
    </location>
</feature>
<organism evidence="3 4">
    <name type="scientific">Marasmius crinis-equi</name>
    <dbReference type="NCBI Taxonomy" id="585013"/>
    <lineage>
        <taxon>Eukaryota</taxon>
        <taxon>Fungi</taxon>
        <taxon>Dikarya</taxon>
        <taxon>Basidiomycota</taxon>
        <taxon>Agaricomycotina</taxon>
        <taxon>Agaricomycetes</taxon>
        <taxon>Agaricomycetidae</taxon>
        <taxon>Agaricales</taxon>
        <taxon>Marasmiineae</taxon>
        <taxon>Marasmiaceae</taxon>
        <taxon>Marasmius</taxon>
    </lineage>
</organism>
<dbReference type="EMBL" id="JBAHYK010003331">
    <property type="protein sequence ID" value="KAL0563634.1"/>
    <property type="molecule type" value="Genomic_DNA"/>
</dbReference>
<reference evidence="3 4" key="1">
    <citation type="submission" date="2024-02" db="EMBL/GenBank/DDBJ databases">
        <title>A draft genome for the cacao thread blight pathogen Marasmius crinis-equi.</title>
        <authorList>
            <person name="Cohen S.P."/>
            <person name="Baruah I.K."/>
            <person name="Amoako-Attah I."/>
            <person name="Bukari Y."/>
            <person name="Meinhardt L.W."/>
            <person name="Bailey B.A."/>
        </authorList>
    </citation>
    <scope>NUCLEOTIDE SEQUENCE [LARGE SCALE GENOMIC DNA]</scope>
    <source>
        <strain evidence="3 4">GH-76</strain>
    </source>
</reference>
<evidence type="ECO:0000313" key="3">
    <source>
        <dbReference type="EMBL" id="KAL0563634.1"/>
    </source>
</evidence>
<gene>
    <name evidence="3" type="ORF">V5O48_018431</name>
</gene>
<evidence type="ECO:0000313" key="4">
    <source>
        <dbReference type="Proteomes" id="UP001465976"/>
    </source>
</evidence>
<sequence>MDHTDILLKEISQPFEPSINQDDTGEELKERLVDEPSANQDDTGEDVEERLIDDPAVNQDDAGEEPKERQLIDITDDMVMETEAKNVAQDAVDHAKEEHRKLVTRCRRLRRGALQARWRISRRRLQSQLGDAEIQRERWFGYLRSFRAQVVEARHKIVELKREYSNLRDKIAFINFTKV</sequence>
<keyword evidence="1" id="KW-0175">Coiled coil</keyword>